<evidence type="ECO:0000313" key="2">
    <source>
        <dbReference type="EMBL" id="OGL69925.1"/>
    </source>
</evidence>
<proteinExistence type="predicted"/>
<comment type="caution">
    <text evidence="2">The sequence shown here is derived from an EMBL/GenBank/DDBJ whole genome shotgun (WGS) entry which is preliminary data.</text>
</comment>
<keyword evidence="1" id="KW-0812">Transmembrane</keyword>
<feature type="transmembrane region" description="Helical" evidence="1">
    <location>
        <begin position="12"/>
        <end position="31"/>
    </location>
</feature>
<feature type="transmembrane region" description="Helical" evidence="1">
    <location>
        <begin position="37"/>
        <end position="58"/>
    </location>
</feature>
<accession>A0A1F7TVC9</accession>
<organism evidence="2 3">
    <name type="scientific">Candidatus Uhrbacteria bacterium RIFCSPHIGHO2_02_FULL_53_13</name>
    <dbReference type="NCBI Taxonomy" id="1802389"/>
    <lineage>
        <taxon>Bacteria</taxon>
        <taxon>Candidatus Uhriibacteriota</taxon>
    </lineage>
</organism>
<name>A0A1F7TVC9_9BACT</name>
<keyword evidence="1" id="KW-0472">Membrane</keyword>
<evidence type="ECO:0000256" key="1">
    <source>
        <dbReference type="SAM" id="Phobius"/>
    </source>
</evidence>
<dbReference type="EMBL" id="MGDX01000040">
    <property type="protein sequence ID" value="OGL69925.1"/>
    <property type="molecule type" value="Genomic_DNA"/>
</dbReference>
<evidence type="ECO:0000313" key="3">
    <source>
        <dbReference type="Proteomes" id="UP000177097"/>
    </source>
</evidence>
<gene>
    <name evidence="2" type="ORF">A3C17_03890</name>
</gene>
<keyword evidence="1" id="KW-1133">Transmembrane helix</keyword>
<feature type="transmembrane region" description="Helical" evidence="1">
    <location>
        <begin position="79"/>
        <end position="105"/>
    </location>
</feature>
<reference evidence="2 3" key="1">
    <citation type="journal article" date="2016" name="Nat. Commun.">
        <title>Thousands of microbial genomes shed light on interconnected biogeochemical processes in an aquifer system.</title>
        <authorList>
            <person name="Anantharaman K."/>
            <person name="Brown C.T."/>
            <person name="Hug L.A."/>
            <person name="Sharon I."/>
            <person name="Castelle C.J."/>
            <person name="Probst A.J."/>
            <person name="Thomas B.C."/>
            <person name="Singh A."/>
            <person name="Wilkins M.J."/>
            <person name="Karaoz U."/>
            <person name="Brodie E.L."/>
            <person name="Williams K.H."/>
            <person name="Hubbard S.S."/>
            <person name="Banfield J.F."/>
        </authorList>
    </citation>
    <scope>NUCLEOTIDE SEQUENCE [LARGE SCALE GENOMIC DNA]</scope>
</reference>
<sequence length="115" mass="13695">MSPEKRHAIQVHYVKLSFWFAWFIFTLFGLFKEGFSFIVLLAMGWGIMLIYYETIKLTDTKNDTEILKKRKKAMWESSIVIAYLTFRVLIVVIPVVILLVYILGITKWSFVYLFR</sequence>
<protein>
    <submittedName>
        <fullName evidence="2">Uncharacterized protein</fullName>
    </submittedName>
</protein>
<dbReference type="Proteomes" id="UP000177097">
    <property type="component" value="Unassembled WGS sequence"/>
</dbReference>
<dbReference type="AlphaFoldDB" id="A0A1F7TVC9"/>